<gene>
    <name evidence="2" type="ordered locus">Mpe_A2594</name>
</gene>
<accession>A2SJ09</accession>
<keyword evidence="3" id="KW-1185">Reference proteome</keyword>
<sequence length="252" mass="27683">MSTSMTMRRALAAPGLLCAVAALLVTAGCGQPPAAAQLFPLEPGRSWVYRTVTELEDNTRDEETITLRTLGKDTLTVEQAAEPGPAWHRHSDGGADYWLRADDTGIYRVASKSELDAEPQPDATRRYVLKAPYTVGTQWQTDTAPYLLMENTNFPRETRHRHPAVPMLFSITAVDTAVEADGRRYTGCTQVQGNGQIRIFSSSVGGWRDVPIVAREWYCPGVGLVRLEREELVGSSGLVFGGKLVMELVEES</sequence>
<dbReference type="RefSeq" id="WP_011830180.1">
    <property type="nucleotide sequence ID" value="NC_008825.1"/>
</dbReference>
<dbReference type="AlphaFoldDB" id="A2SJ09"/>
<dbReference type="HOGENOM" id="CLU_1179774_0_0_4"/>
<feature type="signal peptide" evidence="1">
    <location>
        <begin position="1"/>
        <end position="27"/>
    </location>
</feature>
<keyword evidence="1" id="KW-0732">Signal</keyword>
<evidence type="ECO:0000313" key="3">
    <source>
        <dbReference type="Proteomes" id="UP000000366"/>
    </source>
</evidence>
<protein>
    <recommendedName>
        <fullName evidence="4">Lipoprotein</fullName>
    </recommendedName>
</protein>
<dbReference type="STRING" id="420662.Mpe_A2594"/>
<evidence type="ECO:0000313" key="2">
    <source>
        <dbReference type="EMBL" id="ABM95548.1"/>
    </source>
</evidence>
<dbReference type="KEGG" id="mpt:Mpe_A2594"/>
<organism evidence="2 3">
    <name type="scientific">Methylibium petroleiphilum (strain ATCC BAA-1232 / LMG 22953 / PM1)</name>
    <dbReference type="NCBI Taxonomy" id="420662"/>
    <lineage>
        <taxon>Bacteria</taxon>
        <taxon>Pseudomonadati</taxon>
        <taxon>Pseudomonadota</taxon>
        <taxon>Betaproteobacteria</taxon>
        <taxon>Burkholderiales</taxon>
        <taxon>Sphaerotilaceae</taxon>
        <taxon>Methylibium</taxon>
    </lineage>
</organism>
<dbReference type="eggNOG" id="ENOG5032SZT">
    <property type="taxonomic scope" value="Bacteria"/>
</dbReference>
<reference evidence="2 3" key="1">
    <citation type="journal article" date="2007" name="J. Bacteriol.">
        <title>Whole-genome analysis of the methyl tert-butyl ether-degrading beta-proteobacterium Methylibium petroleiphilum PM1.</title>
        <authorList>
            <person name="Kane S.R."/>
            <person name="Chakicherla A.Y."/>
            <person name="Chain P.S.G."/>
            <person name="Schmidt R."/>
            <person name="Shin M.W."/>
            <person name="Legler T.C."/>
            <person name="Scow K.M."/>
            <person name="Larimer F.W."/>
            <person name="Lucas S.M."/>
            <person name="Richardson P.M."/>
            <person name="Hristova K.R."/>
        </authorList>
    </citation>
    <scope>NUCLEOTIDE SEQUENCE [LARGE SCALE GENOMIC DNA]</scope>
    <source>
        <strain evidence="3">ATCC BAA-1232 / LMG 22953 / PM1</strain>
    </source>
</reference>
<evidence type="ECO:0008006" key="4">
    <source>
        <dbReference type="Google" id="ProtNLM"/>
    </source>
</evidence>
<name>A2SJ09_METPP</name>
<dbReference type="Proteomes" id="UP000000366">
    <property type="component" value="Chromosome"/>
</dbReference>
<feature type="chain" id="PRO_5002646227" description="Lipoprotein" evidence="1">
    <location>
        <begin position="28"/>
        <end position="252"/>
    </location>
</feature>
<evidence type="ECO:0000256" key="1">
    <source>
        <dbReference type="SAM" id="SignalP"/>
    </source>
</evidence>
<dbReference type="EMBL" id="CP000555">
    <property type="protein sequence ID" value="ABM95548.1"/>
    <property type="molecule type" value="Genomic_DNA"/>
</dbReference>
<proteinExistence type="predicted"/>